<dbReference type="Proteomes" id="UP000289152">
    <property type="component" value="Unassembled WGS sequence"/>
</dbReference>
<dbReference type="InParanoid" id="A0A4Q1BBF0"/>
<dbReference type="AlphaFoldDB" id="A0A4Q1BBF0"/>
<dbReference type="VEuPathDB" id="FungiDB:TREMEDRAFT_63394"/>
<evidence type="ECO:0000256" key="1">
    <source>
        <dbReference type="SAM" id="MobiDB-lite"/>
    </source>
</evidence>
<name>A0A4Q1BBF0_TREME</name>
<proteinExistence type="predicted"/>
<feature type="region of interest" description="Disordered" evidence="1">
    <location>
        <begin position="1"/>
        <end position="22"/>
    </location>
</feature>
<reference evidence="2 3" key="1">
    <citation type="submission" date="2016-06" db="EMBL/GenBank/DDBJ databases">
        <title>Evolution of pathogenesis and genome organization in the Tremellales.</title>
        <authorList>
            <person name="Cuomo C."/>
            <person name="Litvintseva A."/>
            <person name="Heitman J."/>
            <person name="Chen Y."/>
            <person name="Sun S."/>
            <person name="Springer D."/>
            <person name="Dromer F."/>
            <person name="Young S."/>
            <person name="Zeng Q."/>
            <person name="Chapman S."/>
            <person name="Gujja S."/>
            <person name="Saif S."/>
            <person name="Birren B."/>
        </authorList>
    </citation>
    <scope>NUCLEOTIDE SEQUENCE [LARGE SCALE GENOMIC DNA]</scope>
    <source>
        <strain evidence="2 3">ATCC 28783</strain>
    </source>
</reference>
<evidence type="ECO:0000313" key="3">
    <source>
        <dbReference type="Proteomes" id="UP000289152"/>
    </source>
</evidence>
<evidence type="ECO:0000313" key="2">
    <source>
        <dbReference type="EMBL" id="RXK35056.1"/>
    </source>
</evidence>
<sequence>MSSTSRDTSLSTARSPSTFKKLHDPMVDQAATTLHNLAQTLQKESIFFRSLGMEQTSSEYDAHASSIVQGLHSRGFKRPTLPTDLPSGYDHTSMMEDQGRVLTFLCEYLPGASNLGVVQDQLGPVIKGLEFQPVNIP</sequence>
<organism evidence="2 3">
    <name type="scientific">Tremella mesenterica</name>
    <name type="common">Jelly fungus</name>
    <dbReference type="NCBI Taxonomy" id="5217"/>
    <lineage>
        <taxon>Eukaryota</taxon>
        <taxon>Fungi</taxon>
        <taxon>Dikarya</taxon>
        <taxon>Basidiomycota</taxon>
        <taxon>Agaricomycotina</taxon>
        <taxon>Tremellomycetes</taxon>
        <taxon>Tremellales</taxon>
        <taxon>Tremellaceae</taxon>
        <taxon>Tremella</taxon>
    </lineage>
</organism>
<gene>
    <name evidence="2" type="ORF">M231_07676</name>
</gene>
<keyword evidence="3" id="KW-1185">Reference proteome</keyword>
<dbReference type="EMBL" id="SDIL01000161">
    <property type="protein sequence ID" value="RXK35056.1"/>
    <property type="molecule type" value="Genomic_DNA"/>
</dbReference>
<protein>
    <submittedName>
        <fullName evidence="2">Uncharacterized protein</fullName>
    </submittedName>
</protein>
<comment type="caution">
    <text evidence="2">The sequence shown here is derived from an EMBL/GenBank/DDBJ whole genome shotgun (WGS) entry which is preliminary data.</text>
</comment>
<accession>A0A4Q1BBF0</accession>
<feature type="compositionally biased region" description="Polar residues" evidence="1">
    <location>
        <begin position="1"/>
        <end position="18"/>
    </location>
</feature>